<dbReference type="SMART" id="SM00398">
    <property type="entry name" value="HMG"/>
    <property type="match status" value="1"/>
</dbReference>
<dbReference type="Gramene" id="TraesARI3D03G02023100.1">
    <property type="protein sequence ID" value="TraesARI3D03G02023100.1"/>
    <property type="gene ID" value="TraesARI3D03G02023100"/>
</dbReference>
<dbReference type="InterPro" id="IPR036910">
    <property type="entry name" value="HMG_box_dom_sf"/>
</dbReference>
<reference evidence="6" key="2">
    <citation type="submission" date="2018-10" db="UniProtKB">
        <authorList>
            <consortium name="EnsemblPlants"/>
        </authorList>
    </citation>
    <scope>IDENTIFICATION</scope>
</reference>
<dbReference type="Gramene" id="TraesNOR3D03G02015170.1">
    <property type="protein sequence ID" value="TraesNOR3D03G02015170.1"/>
    <property type="gene ID" value="TraesNOR3D03G02015170"/>
</dbReference>
<dbReference type="Gramene" id="TraesCS3D03G1097900.1">
    <property type="protein sequence ID" value="TraesCS3D03G1097900.1.CDS"/>
    <property type="gene ID" value="TraesCS3D03G1097900"/>
</dbReference>
<keyword evidence="7" id="KW-1185">Reference proteome</keyword>
<evidence type="ECO:0000256" key="1">
    <source>
        <dbReference type="ARBA" id="ARBA00004123"/>
    </source>
</evidence>
<dbReference type="Gramene" id="TraesJAG3D03G01995930.1">
    <property type="protein sequence ID" value="TraesJAG3D03G01995930.1"/>
    <property type="gene ID" value="TraesJAG3D03G01995930"/>
</dbReference>
<organism evidence="6">
    <name type="scientific">Triticum aestivum</name>
    <name type="common">Wheat</name>
    <dbReference type="NCBI Taxonomy" id="4565"/>
    <lineage>
        <taxon>Eukaryota</taxon>
        <taxon>Viridiplantae</taxon>
        <taxon>Streptophyta</taxon>
        <taxon>Embryophyta</taxon>
        <taxon>Tracheophyta</taxon>
        <taxon>Spermatophyta</taxon>
        <taxon>Magnoliopsida</taxon>
        <taxon>Liliopsida</taxon>
        <taxon>Poales</taxon>
        <taxon>Poaceae</taxon>
        <taxon>BOP clade</taxon>
        <taxon>Pooideae</taxon>
        <taxon>Triticodae</taxon>
        <taxon>Triticeae</taxon>
        <taxon>Triticinae</taxon>
        <taxon>Triticum</taxon>
    </lineage>
</organism>
<dbReference type="Gramene" id="TraesSYM3D03G02014100.1">
    <property type="protein sequence ID" value="TraesSYM3D03G02014100.1"/>
    <property type="gene ID" value="TraesSYM3D03G02014100"/>
</dbReference>
<evidence type="ECO:0000256" key="3">
    <source>
        <dbReference type="ARBA" id="ARBA00023242"/>
    </source>
</evidence>
<dbReference type="Gramene" id="TraesPARA_EIv1.0_1168990.1">
    <property type="protein sequence ID" value="TraesPARA_EIv1.0_1168990.1.CDS"/>
    <property type="gene ID" value="TraesPARA_EIv1.0_1168990"/>
</dbReference>
<dbReference type="PANTHER" id="PTHR46261:SF35">
    <property type="entry name" value="HIGH MOBILITY GROUP B PROTEIN 4-RELATED"/>
    <property type="match status" value="1"/>
</dbReference>
<dbReference type="AlphaFoldDB" id="A0A3B6H3I6"/>
<keyword evidence="2 4" id="KW-0238">DNA-binding</keyword>
<dbReference type="Gramene" id="TraesPARA_EIv1.0_1168990.2">
    <property type="protein sequence ID" value="TraesPARA_EIv1.0_1168990.2.CDS"/>
    <property type="gene ID" value="TraesPARA_EIv1.0_1168990"/>
</dbReference>
<dbReference type="SUPFAM" id="SSF47095">
    <property type="entry name" value="HMG-box"/>
    <property type="match status" value="1"/>
</dbReference>
<dbReference type="EnsemblPlants" id="TraesCS3D02G497500.1">
    <property type="protein sequence ID" value="TraesCS3D02G497500.1"/>
    <property type="gene ID" value="TraesCS3D02G497500"/>
</dbReference>
<keyword evidence="3 4" id="KW-0539">Nucleus</keyword>
<dbReference type="Gramene" id="TraesARI3D03G02023100.2">
    <property type="protein sequence ID" value="TraesARI3D03G02023100.2"/>
    <property type="gene ID" value="TraesARI3D03G02023100"/>
</dbReference>
<protein>
    <recommendedName>
        <fullName evidence="5">HMG box domain-containing protein</fullName>
    </recommendedName>
</protein>
<dbReference type="Gramene" id="TraesPARA_EIv1.0_1168990.3">
    <property type="protein sequence ID" value="TraesPARA_EIv1.0_1168990.3.CDS"/>
    <property type="gene ID" value="TraesPARA_EIv1.0_1168990"/>
</dbReference>
<dbReference type="Gramene" id="TraesNOR3D03G02015170.3">
    <property type="protein sequence ID" value="TraesNOR3D03G02015170.3"/>
    <property type="gene ID" value="TraesNOR3D03G02015170"/>
</dbReference>
<dbReference type="Gramene" id="TraesJAG3D03G01995930.2">
    <property type="protein sequence ID" value="TraesJAG3D03G01995930.2"/>
    <property type="gene ID" value="TraesJAG3D03G01995930"/>
</dbReference>
<name>A0A3B6H3I6_WHEAT</name>
<accession>A0A3B6H3I6</accession>
<dbReference type="Gramene" id="TraesSTA3D03G01984000.2">
    <property type="protein sequence ID" value="TraesSTA3D03G01984000.2"/>
    <property type="gene ID" value="TraesSTA3D03G01984000"/>
</dbReference>
<dbReference type="Gramene" id="TraesLAC3D03G01930360.2">
    <property type="protein sequence ID" value="TraesLAC3D03G01930360.2"/>
    <property type="gene ID" value="TraesLAC3D03G01930360"/>
</dbReference>
<feature type="DNA-binding region" description="HMG box" evidence="4">
    <location>
        <begin position="33"/>
        <end position="102"/>
    </location>
</feature>
<comment type="subcellular location">
    <subcellularLocation>
        <location evidence="1">Nucleus</location>
    </subcellularLocation>
</comment>
<dbReference type="Proteomes" id="UP000019116">
    <property type="component" value="Chromosome 3D"/>
</dbReference>
<dbReference type="Gramene" id="TraesSTA3D03G01984000.3">
    <property type="protein sequence ID" value="TraesSTA3D03G01984000.3"/>
    <property type="gene ID" value="TraesSTA3D03G01984000"/>
</dbReference>
<proteinExistence type="predicted"/>
<dbReference type="Gramene" id="TraesSYM3D03G02014100.2">
    <property type="protein sequence ID" value="TraesSYM3D03G02014100.2"/>
    <property type="gene ID" value="TraesSYM3D03G02014100"/>
</dbReference>
<evidence type="ECO:0000259" key="5">
    <source>
        <dbReference type="PROSITE" id="PS50118"/>
    </source>
</evidence>
<dbReference type="Gramene" id="TraesCLE_scaffold_166015_01G000100.1">
    <property type="protein sequence ID" value="TraesCLE_scaffold_166015_01G000100.1"/>
    <property type="gene ID" value="TraesCLE_scaffold_166015_01G000100"/>
</dbReference>
<dbReference type="RefSeq" id="XP_044359630.1">
    <property type="nucleotide sequence ID" value="XM_044503695.1"/>
</dbReference>
<dbReference type="GO" id="GO:0005634">
    <property type="term" value="C:nucleus"/>
    <property type="evidence" value="ECO:0007669"/>
    <property type="project" value="UniProtKB-SubCell"/>
</dbReference>
<dbReference type="Pfam" id="PF00505">
    <property type="entry name" value="HMG_box"/>
    <property type="match status" value="1"/>
</dbReference>
<dbReference type="Gramene" id="TraesLAC3D03G01930360.1">
    <property type="protein sequence ID" value="TraesLAC3D03G01930360.1"/>
    <property type="gene ID" value="TraesLAC3D03G01930360"/>
</dbReference>
<dbReference type="Gramene" id="TraesMAC3D03G01987110.1">
    <property type="protein sequence ID" value="TraesMAC3D03G01987110.1"/>
    <property type="gene ID" value="TraesMAC3D03G01987110"/>
</dbReference>
<reference evidence="6" key="1">
    <citation type="submission" date="2018-08" db="EMBL/GenBank/DDBJ databases">
        <authorList>
            <person name="Rossello M."/>
        </authorList>
    </citation>
    <scope>NUCLEOTIDE SEQUENCE [LARGE SCALE GENOMIC DNA]</scope>
    <source>
        <strain evidence="6">cv. Chinese Spring</strain>
    </source>
</reference>
<sequence length="167" mass="18661">MKPMVRSNSGGGSDRRGWLAWRKTKCGKNSNMPKQPPSAFFLFLEDFSLEYKLEHPNVKVSSVINKAGGDRWRAMSDADKASYCVMAEHRRAEYAKAMEAYNNPGEPGQHEVAHKVEPADVMYNQGEVGQREVVEHDALAPSTTTRSSLRMRCRMVPTSSHGTLAMT</sequence>
<dbReference type="GO" id="GO:0003677">
    <property type="term" value="F:DNA binding"/>
    <property type="evidence" value="ECO:0007669"/>
    <property type="project" value="UniProtKB-UniRule"/>
</dbReference>
<dbReference type="RefSeq" id="XP_044359627.1">
    <property type="nucleotide sequence ID" value="XM_044503692.1"/>
</dbReference>
<dbReference type="Gene3D" id="1.10.30.10">
    <property type="entry name" value="High mobility group box domain"/>
    <property type="match status" value="1"/>
</dbReference>
<dbReference type="InterPro" id="IPR009071">
    <property type="entry name" value="HMG_box_dom"/>
</dbReference>
<dbReference type="Gramene" id="TraesLDM3D03G01987110.2">
    <property type="protein sequence ID" value="TraesLDM3D03G01987110.2"/>
    <property type="gene ID" value="TraesLDM3D03G01987110"/>
</dbReference>
<gene>
    <name evidence="6" type="primary">LOC123080756</name>
</gene>
<dbReference type="Gramene" id="TraesNOR3D03G02015170.2">
    <property type="protein sequence ID" value="TraesNOR3D03G02015170.2"/>
    <property type="gene ID" value="TraesNOR3D03G02015170"/>
</dbReference>
<dbReference type="GeneID" id="123080756"/>
<dbReference type="SMR" id="A0A3B6H3I6"/>
<dbReference type="STRING" id="4565.A0A3B6H3I6"/>
<dbReference type="PROSITE" id="PS50118">
    <property type="entry name" value="HMG_BOX_2"/>
    <property type="match status" value="1"/>
</dbReference>
<dbReference type="Gramene" id="TraesPARA_EIv1.0_1168990.4">
    <property type="protein sequence ID" value="TraesPARA_EIv1.0_1168990.4.CDS"/>
    <property type="gene ID" value="TraesPARA_EIv1.0_1168990"/>
</dbReference>
<dbReference type="KEGG" id="taes:123080756"/>
<feature type="domain" description="HMG box" evidence="5">
    <location>
        <begin position="33"/>
        <end position="102"/>
    </location>
</feature>
<dbReference type="Gramene" id="TraesWEE_scaffold_159405_01G000100.1">
    <property type="protein sequence ID" value="TraesWEE_scaffold_159405_01G000100.1"/>
    <property type="gene ID" value="TraesWEE_scaffold_159405_01G000100"/>
</dbReference>
<dbReference type="Gramene" id="TraesLDM3D03G01987110.3">
    <property type="protein sequence ID" value="TraesLDM3D03G01987110.3"/>
    <property type="gene ID" value="TraesLDM3D03G01987110"/>
</dbReference>
<dbReference type="InterPro" id="IPR031061">
    <property type="entry name" value="HMGB_plant"/>
</dbReference>
<dbReference type="RefSeq" id="XP_044359629.1">
    <property type="nucleotide sequence ID" value="XM_044503694.1"/>
</dbReference>
<dbReference type="Gramene" id="TraesKAR3D01G0425950.2">
    <property type="protein sequence ID" value="cds.TraesKAR3D01G0425950.2"/>
    <property type="gene ID" value="TraesKAR3D01G0425950"/>
</dbReference>
<dbReference type="Gramene" id="TraesJUL3D03G02007110.2">
    <property type="protein sequence ID" value="TraesJUL3D03G02007110.2"/>
    <property type="gene ID" value="TraesJUL3D03G02007110"/>
</dbReference>
<dbReference type="Gramene" id="TraesSTA3D03G01984000.1">
    <property type="protein sequence ID" value="TraesSTA3D03G01984000.1"/>
    <property type="gene ID" value="TraesSTA3D03G01984000"/>
</dbReference>
<dbReference type="Gramene" id="TraesKAR3D01G0425950.1">
    <property type="protein sequence ID" value="cds.TraesKAR3D01G0425950.1"/>
    <property type="gene ID" value="TraesKAR3D01G0425950"/>
</dbReference>
<evidence type="ECO:0000256" key="2">
    <source>
        <dbReference type="ARBA" id="ARBA00023125"/>
    </source>
</evidence>
<dbReference type="Gramene" id="TraesJUL3D03G02007110.1">
    <property type="protein sequence ID" value="TraesJUL3D03G02007110.1"/>
    <property type="gene ID" value="TraesJUL3D03G02007110"/>
</dbReference>
<dbReference type="Gramene" id="TraesRN3D0101148800.1">
    <property type="protein sequence ID" value="TraesRN3D0101148800.1"/>
    <property type="gene ID" value="TraesRN3D0101148800"/>
</dbReference>
<evidence type="ECO:0000313" key="7">
    <source>
        <dbReference type="Proteomes" id="UP000019116"/>
    </source>
</evidence>
<evidence type="ECO:0000256" key="4">
    <source>
        <dbReference type="PROSITE-ProRule" id="PRU00267"/>
    </source>
</evidence>
<evidence type="ECO:0000313" key="6">
    <source>
        <dbReference type="EnsemblPlants" id="TraesCS3D02G497500.1"/>
    </source>
</evidence>
<dbReference type="PANTHER" id="PTHR46261">
    <property type="entry name" value="HIGH MOBILITY GROUP B PROTEIN 4-RELATED"/>
    <property type="match status" value="1"/>
</dbReference>
<dbReference type="Gramene" id="TraesROB_scaffold_136729_01G000100.1">
    <property type="protein sequence ID" value="TraesROB_scaffold_136729_01G000100.1"/>
    <property type="gene ID" value="TraesROB_scaffold_136729_01G000100"/>
</dbReference>
<dbReference type="Gramene" id="TraesCS3D02G497500.1">
    <property type="protein sequence ID" value="TraesCS3D02G497500.1"/>
    <property type="gene ID" value="TraesCS3D02G497500"/>
</dbReference>
<dbReference type="Gramene" id="TraesLDM3D03G01987110.1">
    <property type="protein sequence ID" value="TraesLDM3D03G01987110.1"/>
    <property type="gene ID" value="TraesLDM3D03G01987110"/>
</dbReference>
<dbReference type="Gramene" id="TraesCAD_scaffold_129395_01G000100.1">
    <property type="protein sequence ID" value="TraesCAD_scaffold_129395_01G000100.1"/>
    <property type="gene ID" value="TraesCAD_scaffold_129395_01G000100"/>
</dbReference>
<dbReference type="CDD" id="cd22005">
    <property type="entry name" value="HMG-box_AtHMGB1-like"/>
    <property type="match status" value="1"/>
</dbReference>
<dbReference type="RefSeq" id="XP_044359628.1">
    <property type="nucleotide sequence ID" value="XM_044503693.1"/>
</dbReference>